<comment type="caution">
    <text evidence="2">The sequence shown here is derived from an EMBL/GenBank/DDBJ whole genome shotgun (WGS) entry which is preliminary data.</text>
</comment>
<sequence>MAININLDPDQRTQLGRPVPGGRRGQGAGVYPGWAGGGVEEVEGARVMMALIQIYVLCCEMTQSGLVQRWADGGAEALVGEVRGVVMGYGVVMAL</sequence>
<keyword evidence="3" id="KW-1185">Reference proteome</keyword>
<evidence type="ECO:0000313" key="3">
    <source>
        <dbReference type="Proteomes" id="UP000324222"/>
    </source>
</evidence>
<feature type="region of interest" description="Disordered" evidence="1">
    <location>
        <begin position="1"/>
        <end position="26"/>
    </location>
</feature>
<reference evidence="2 3" key="1">
    <citation type="submission" date="2019-05" db="EMBL/GenBank/DDBJ databases">
        <title>Another draft genome of Portunus trituberculatus and its Hox gene families provides insights of decapod evolution.</title>
        <authorList>
            <person name="Jeong J.-H."/>
            <person name="Song I."/>
            <person name="Kim S."/>
            <person name="Choi T."/>
            <person name="Kim D."/>
            <person name="Ryu S."/>
            <person name="Kim W."/>
        </authorList>
    </citation>
    <scope>NUCLEOTIDE SEQUENCE [LARGE SCALE GENOMIC DNA]</scope>
    <source>
        <tissue evidence="2">Muscle</tissue>
    </source>
</reference>
<name>A0A5B7F849_PORTR</name>
<dbReference type="Proteomes" id="UP000324222">
    <property type="component" value="Unassembled WGS sequence"/>
</dbReference>
<accession>A0A5B7F849</accession>
<protein>
    <submittedName>
        <fullName evidence="2">Uncharacterized protein</fullName>
    </submittedName>
</protein>
<evidence type="ECO:0000256" key="1">
    <source>
        <dbReference type="SAM" id="MobiDB-lite"/>
    </source>
</evidence>
<evidence type="ECO:0000313" key="2">
    <source>
        <dbReference type="EMBL" id="MPC41707.1"/>
    </source>
</evidence>
<gene>
    <name evidence="2" type="ORF">E2C01_035308</name>
</gene>
<proteinExistence type="predicted"/>
<dbReference type="AlphaFoldDB" id="A0A5B7F849"/>
<dbReference type="EMBL" id="VSRR010005158">
    <property type="protein sequence ID" value="MPC41707.1"/>
    <property type="molecule type" value="Genomic_DNA"/>
</dbReference>
<organism evidence="2 3">
    <name type="scientific">Portunus trituberculatus</name>
    <name type="common">Swimming crab</name>
    <name type="synonym">Neptunus trituberculatus</name>
    <dbReference type="NCBI Taxonomy" id="210409"/>
    <lineage>
        <taxon>Eukaryota</taxon>
        <taxon>Metazoa</taxon>
        <taxon>Ecdysozoa</taxon>
        <taxon>Arthropoda</taxon>
        <taxon>Crustacea</taxon>
        <taxon>Multicrustacea</taxon>
        <taxon>Malacostraca</taxon>
        <taxon>Eumalacostraca</taxon>
        <taxon>Eucarida</taxon>
        <taxon>Decapoda</taxon>
        <taxon>Pleocyemata</taxon>
        <taxon>Brachyura</taxon>
        <taxon>Eubrachyura</taxon>
        <taxon>Portunoidea</taxon>
        <taxon>Portunidae</taxon>
        <taxon>Portuninae</taxon>
        <taxon>Portunus</taxon>
    </lineage>
</organism>